<dbReference type="RefSeq" id="XP_002842856.1">
    <property type="nucleotide sequence ID" value="XM_002842810.1"/>
</dbReference>
<dbReference type="AlphaFoldDB" id="C5G165"/>
<accession>C5G165</accession>
<gene>
    <name evidence="1" type="ORF">MCYG_08687</name>
</gene>
<evidence type="ECO:0000313" key="2">
    <source>
        <dbReference type="Proteomes" id="UP000002035"/>
    </source>
</evidence>
<reference evidence="2" key="1">
    <citation type="journal article" date="2012" name="MBio">
        <title>Comparative genome analysis of Trichophyton rubrum and related dermatophytes reveals candidate genes involved in infection.</title>
        <authorList>
            <person name="Martinez D.A."/>
            <person name="Oliver B.G."/>
            <person name="Graeser Y."/>
            <person name="Goldberg J.M."/>
            <person name="Li W."/>
            <person name="Martinez-Rossi N.M."/>
            <person name="Monod M."/>
            <person name="Shelest E."/>
            <person name="Barton R.C."/>
            <person name="Birch E."/>
            <person name="Brakhage A.A."/>
            <person name="Chen Z."/>
            <person name="Gurr S.J."/>
            <person name="Heiman D."/>
            <person name="Heitman J."/>
            <person name="Kosti I."/>
            <person name="Rossi A."/>
            <person name="Saif S."/>
            <person name="Samalova M."/>
            <person name="Saunders C.W."/>
            <person name="Shea T."/>
            <person name="Summerbell R.C."/>
            <person name="Xu J."/>
            <person name="Young S."/>
            <person name="Zeng Q."/>
            <person name="Birren B.W."/>
            <person name="Cuomo C.A."/>
            <person name="White T.C."/>
        </authorList>
    </citation>
    <scope>NUCLEOTIDE SEQUENCE [LARGE SCALE GENOMIC DNA]</scope>
    <source>
        <strain evidence="2">ATCC MYA-4605 / CBS 113480</strain>
    </source>
</reference>
<evidence type="ECO:0000313" key="1">
    <source>
        <dbReference type="EMBL" id="EEQ35868.1"/>
    </source>
</evidence>
<dbReference type="HOGENOM" id="CLU_058490_3_1_1"/>
<keyword evidence="2" id="KW-1185">Reference proteome</keyword>
<dbReference type="VEuPathDB" id="FungiDB:MCYG_08687"/>
<dbReference type="eggNOG" id="ENOG502T6QT">
    <property type="taxonomic scope" value="Eukaryota"/>
</dbReference>
<dbReference type="Proteomes" id="UP000002035">
    <property type="component" value="Unassembled WGS sequence"/>
</dbReference>
<organism evidence="1 2">
    <name type="scientific">Arthroderma otae (strain ATCC MYA-4605 / CBS 113480)</name>
    <name type="common">Microsporum canis</name>
    <dbReference type="NCBI Taxonomy" id="554155"/>
    <lineage>
        <taxon>Eukaryota</taxon>
        <taxon>Fungi</taxon>
        <taxon>Dikarya</taxon>
        <taxon>Ascomycota</taxon>
        <taxon>Pezizomycotina</taxon>
        <taxon>Eurotiomycetes</taxon>
        <taxon>Eurotiomycetidae</taxon>
        <taxon>Onygenales</taxon>
        <taxon>Arthrodermataceae</taxon>
        <taxon>Microsporum</taxon>
    </lineage>
</organism>
<protein>
    <submittedName>
        <fullName evidence="1">Uncharacterized protein</fullName>
    </submittedName>
</protein>
<dbReference type="OMA" id="RVWVAQE"/>
<dbReference type="GeneID" id="9224076"/>
<sequence length="287" mass="32420">MAQPHKIALEGIATKITTGLPGATPRIKYTGMKLLQRIAEKRAMACYRDDSQSPFLIVENIPPTILQDFDHIYGDKGPKITANLPEGVLILETMVWKPHEIAARGLESIIKEEIDKMGLRDDIDDCGSARAESNGHAKEPDGSFVLDSHDWPILTVEAGLSEKRSKLAIDARWWLGIEGSETELVITIKINRRTPNITFHRWEKHYPEDQRALRSSRLLGVIMEEVTATRLDGVTHPVESKPIQTSMTSLSRMLHYGGFVKRSGKDRTFKIVKERDTWKRSNCINKV</sequence>
<dbReference type="OrthoDB" id="4169385at2759"/>
<dbReference type="EMBL" id="DS995709">
    <property type="protein sequence ID" value="EEQ35868.1"/>
    <property type="molecule type" value="Genomic_DNA"/>
</dbReference>
<name>C5G165_ARTOC</name>
<proteinExistence type="predicted"/>